<feature type="compositionally biased region" description="Basic and acidic residues" evidence="1">
    <location>
        <begin position="119"/>
        <end position="129"/>
    </location>
</feature>
<dbReference type="AlphaFoldDB" id="A0A8J3AAH1"/>
<protein>
    <submittedName>
        <fullName evidence="2">Uncharacterized protein</fullName>
    </submittedName>
</protein>
<accession>A0A8J3AAH1</accession>
<reference evidence="2" key="2">
    <citation type="submission" date="2020-09" db="EMBL/GenBank/DDBJ databases">
        <authorList>
            <person name="Sun Q."/>
            <person name="Zhou Y."/>
        </authorList>
    </citation>
    <scope>NUCLEOTIDE SEQUENCE</scope>
    <source>
        <strain evidence="2">CGMCC 1.14988</strain>
    </source>
</reference>
<feature type="region of interest" description="Disordered" evidence="1">
    <location>
        <begin position="175"/>
        <end position="214"/>
    </location>
</feature>
<gene>
    <name evidence="2" type="ORF">GCM10011354_19700</name>
</gene>
<dbReference type="EMBL" id="BMHA01000006">
    <property type="protein sequence ID" value="GGI06560.1"/>
    <property type="molecule type" value="Genomic_DNA"/>
</dbReference>
<evidence type="ECO:0000313" key="3">
    <source>
        <dbReference type="Proteomes" id="UP000650511"/>
    </source>
</evidence>
<feature type="region of interest" description="Disordered" evidence="1">
    <location>
        <begin position="119"/>
        <end position="153"/>
    </location>
</feature>
<dbReference type="PROSITE" id="PS51257">
    <property type="entry name" value="PROKAR_LIPOPROTEIN"/>
    <property type="match status" value="1"/>
</dbReference>
<proteinExistence type="predicted"/>
<sequence length="258" mass="26969">MRRAVLLAAAGTLVLAGCDTDDTTDTPTPTAGEEPDVGGEPPASPDQGTPDEGVVVEEEGSPGDTDPPPGTDDETMALGPPSAEIGAPVAFEPAVVEAEDVVVALTSITMHREGADLEVQVRWDPDAGGRDLQQGPGGPMDVTGEEPPTSEDDIPDTVLRVALQHPDGRVAATVDDLLATAAGEQPEEPTLTGHQGMGDDESWEQHLWTSPAPDEGEEALVFTVRWPAYDLDEQVEVDVDLDDLQQAADRVLVPFGDG</sequence>
<name>A0A8J3AAH1_9ACTN</name>
<evidence type="ECO:0000256" key="1">
    <source>
        <dbReference type="SAM" id="MobiDB-lite"/>
    </source>
</evidence>
<dbReference type="Proteomes" id="UP000650511">
    <property type="component" value="Unassembled WGS sequence"/>
</dbReference>
<reference evidence="2" key="1">
    <citation type="journal article" date="2014" name="Int. J. Syst. Evol. Microbiol.">
        <title>Complete genome sequence of Corynebacterium casei LMG S-19264T (=DSM 44701T), isolated from a smear-ripened cheese.</title>
        <authorList>
            <consortium name="US DOE Joint Genome Institute (JGI-PGF)"/>
            <person name="Walter F."/>
            <person name="Albersmeier A."/>
            <person name="Kalinowski J."/>
            <person name="Ruckert C."/>
        </authorList>
    </citation>
    <scope>NUCLEOTIDE SEQUENCE</scope>
    <source>
        <strain evidence="2">CGMCC 1.14988</strain>
    </source>
</reference>
<dbReference type="RefSeq" id="WP_130650486.1">
    <property type="nucleotide sequence ID" value="NZ_BMHA01000006.1"/>
</dbReference>
<keyword evidence="3" id="KW-1185">Reference proteome</keyword>
<comment type="caution">
    <text evidence="2">The sequence shown here is derived from an EMBL/GenBank/DDBJ whole genome shotgun (WGS) entry which is preliminary data.</text>
</comment>
<feature type="region of interest" description="Disordered" evidence="1">
    <location>
        <begin position="13"/>
        <end position="85"/>
    </location>
</feature>
<evidence type="ECO:0000313" key="2">
    <source>
        <dbReference type="EMBL" id="GGI06560.1"/>
    </source>
</evidence>
<organism evidence="2 3">
    <name type="scientific">Egicoccus halophilus</name>
    <dbReference type="NCBI Taxonomy" id="1670830"/>
    <lineage>
        <taxon>Bacteria</taxon>
        <taxon>Bacillati</taxon>
        <taxon>Actinomycetota</taxon>
        <taxon>Nitriliruptoria</taxon>
        <taxon>Egicoccales</taxon>
        <taxon>Egicoccaceae</taxon>
        <taxon>Egicoccus</taxon>
    </lineage>
</organism>